<dbReference type="Pfam" id="PF01425">
    <property type="entry name" value="Amidase"/>
    <property type="match status" value="1"/>
</dbReference>
<dbReference type="SUPFAM" id="SSF75304">
    <property type="entry name" value="Amidase signature (AS) enzymes"/>
    <property type="match status" value="1"/>
</dbReference>
<evidence type="ECO:0000256" key="1">
    <source>
        <dbReference type="ARBA" id="ARBA00022801"/>
    </source>
</evidence>
<dbReference type="Proteomes" id="UP000230790">
    <property type="component" value="Unassembled WGS sequence"/>
</dbReference>
<dbReference type="GO" id="GO:0004040">
    <property type="term" value="F:amidase activity"/>
    <property type="evidence" value="ECO:0007669"/>
    <property type="project" value="TreeGrafter"/>
</dbReference>
<proteinExistence type="predicted"/>
<accession>A0A2M8QDQ4</accession>
<comment type="caution">
    <text evidence="3">The sequence shown here is derived from an EMBL/GenBank/DDBJ whole genome shotgun (WGS) entry which is preliminary data.</text>
</comment>
<dbReference type="InterPro" id="IPR036928">
    <property type="entry name" value="AS_sf"/>
</dbReference>
<evidence type="ECO:0000259" key="2">
    <source>
        <dbReference type="Pfam" id="PF01425"/>
    </source>
</evidence>
<evidence type="ECO:0000313" key="4">
    <source>
        <dbReference type="Proteomes" id="UP000230790"/>
    </source>
</evidence>
<name>A0A2M8QDQ4_9CHLR</name>
<dbReference type="EMBL" id="PGTN01000032">
    <property type="protein sequence ID" value="PJF47882.1"/>
    <property type="molecule type" value="Genomic_DNA"/>
</dbReference>
<dbReference type="PANTHER" id="PTHR45847">
    <property type="entry name" value="FATTY ACID AMIDE HYDROLASE"/>
    <property type="match status" value="1"/>
</dbReference>
<feature type="domain" description="Amidase" evidence="2">
    <location>
        <begin position="34"/>
        <end position="503"/>
    </location>
</feature>
<dbReference type="PIRSF" id="PIRSF001221">
    <property type="entry name" value="Amidase_fungi"/>
    <property type="match status" value="1"/>
</dbReference>
<dbReference type="InterPro" id="IPR020556">
    <property type="entry name" value="Amidase_CS"/>
</dbReference>
<sequence>MIAGMAHESASSLTHLSATRLAALMARGEISATEVVRAHIARIEAVNPKINALVVKRFDQALREAKAADARRARGEPLPPLHGVPITLKECLDLVDTPSTFGMPSRRGDLAKTNDRYVQRLISCGAIVIGKTNVPQALIYNESSNALYGRTNNPWDVARTPGGSSGGEGALIAAGGSPLGLGTDIGGSLRLPAHFCGIASLKPTSLRTHDYSRFAELAFEFGPITCVVGPMARDVADLTLALRLMGTVPHPRLPSPPPLGDPDAVDVSKLRLGFFTYDGLMRPSPAVARAVREAADMLRAAGAQVIEWEPPDLRQAEALYIRLLTANGASVFRAALAHDKPEPQLALLYWLARRSPRTVKRFRHVLATLRQMNFARQLDSIGFTAEDIPRLTDAAEAYRRTFATAMDHADGGPLDGVLSPACFSPAWPHGASRELITGGAYSIVYNLLGYPAGVVPVTRVRPDEAIVRPLSPDVVDIAARRVDIGSAGLPVGVQVAARPWQEHVALAVMKVIQDAARKRADYPTTPVV</sequence>
<dbReference type="AlphaFoldDB" id="A0A2M8QDQ4"/>
<dbReference type="GO" id="GO:0017064">
    <property type="term" value="F:fatty acid amide hydrolase activity"/>
    <property type="evidence" value="ECO:0007669"/>
    <property type="project" value="TreeGrafter"/>
</dbReference>
<gene>
    <name evidence="3" type="ORF">CUN48_06485</name>
</gene>
<dbReference type="Gene3D" id="3.90.1300.10">
    <property type="entry name" value="Amidase signature (AS) domain"/>
    <property type="match status" value="1"/>
</dbReference>
<evidence type="ECO:0000313" key="3">
    <source>
        <dbReference type="EMBL" id="PJF47882.1"/>
    </source>
</evidence>
<reference evidence="3 4" key="1">
    <citation type="submission" date="2017-11" db="EMBL/GenBank/DDBJ databases">
        <title>Evolution of Phototrophy in the Chloroflexi Phylum Driven by Horizontal Gene Transfer.</title>
        <authorList>
            <person name="Ward L.M."/>
            <person name="Hemp J."/>
            <person name="Shih P.M."/>
            <person name="Mcglynn S.E."/>
            <person name="Fischer W."/>
        </authorList>
    </citation>
    <scope>NUCLEOTIDE SEQUENCE [LARGE SCALE GENOMIC DNA]</scope>
    <source>
        <strain evidence="3">JP3_7</strain>
    </source>
</reference>
<dbReference type="InterPro" id="IPR023631">
    <property type="entry name" value="Amidase_dom"/>
</dbReference>
<dbReference type="PANTHER" id="PTHR45847:SF6">
    <property type="entry name" value="FATTY ACID AMIDE HYDROLASE"/>
    <property type="match status" value="1"/>
</dbReference>
<dbReference type="PROSITE" id="PS00571">
    <property type="entry name" value="AMIDASES"/>
    <property type="match status" value="1"/>
</dbReference>
<dbReference type="InterPro" id="IPR052096">
    <property type="entry name" value="Endocannabinoid_amidase"/>
</dbReference>
<keyword evidence="1" id="KW-0378">Hydrolase</keyword>
<organism evidence="3 4">
    <name type="scientific">Candidatus Thermofonsia Clade 3 bacterium</name>
    <dbReference type="NCBI Taxonomy" id="2364212"/>
    <lineage>
        <taxon>Bacteria</taxon>
        <taxon>Bacillati</taxon>
        <taxon>Chloroflexota</taxon>
        <taxon>Candidatus Thermofontia</taxon>
        <taxon>Candidatus Thermofonsia Clade 3</taxon>
    </lineage>
</organism>
<dbReference type="GO" id="GO:0009062">
    <property type="term" value="P:fatty acid catabolic process"/>
    <property type="evidence" value="ECO:0007669"/>
    <property type="project" value="TreeGrafter"/>
</dbReference>
<protein>
    <submittedName>
        <fullName evidence="3">Amidase</fullName>
    </submittedName>
</protein>